<dbReference type="RefSeq" id="WP_116184730.1">
    <property type="nucleotide sequence ID" value="NZ_QTJX01000002.1"/>
</dbReference>
<dbReference type="Pfam" id="PF01381">
    <property type="entry name" value="HTH_3"/>
    <property type="match status" value="1"/>
</dbReference>
<dbReference type="OrthoDB" id="1357763at2"/>
<dbReference type="SUPFAM" id="SSF47413">
    <property type="entry name" value="lambda repressor-like DNA-binding domains"/>
    <property type="match status" value="1"/>
</dbReference>
<feature type="transmembrane region" description="Helical" evidence="1">
    <location>
        <begin position="187"/>
        <end position="207"/>
    </location>
</feature>
<evidence type="ECO:0000259" key="2">
    <source>
        <dbReference type="PROSITE" id="PS50943"/>
    </source>
</evidence>
<proteinExistence type="predicted"/>
<dbReference type="Proteomes" id="UP000261828">
    <property type="component" value="Unassembled WGS sequence"/>
</dbReference>
<dbReference type="PROSITE" id="PS50943">
    <property type="entry name" value="HTH_CROC1"/>
    <property type="match status" value="1"/>
</dbReference>
<feature type="transmembrane region" description="Helical" evidence="1">
    <location>
        <begin position="89"/>
        <end position="107"/>
    </location>
</feature>
<gene>
    <name evidence="3" type="ORF">DX873_12380</name>
</gene>
<sequence>MKQPELGLKITELRKQKGFTQEELVERCNINVRTLQRIENGEVSPRSYTIKTILSALDYDYESLQESGETVGMDKIGPIPQKEAKSIRFLLTLAWISGILFLIAAVFEGVADFMRLEEDELIYGQWGHMAVKVLVVLFNVLFMYGFLISGKLLKNYLMKIASLLIMAAVVVFYAYDIISIFNDPLSIEAVFMAEAVTFGALGVLFGISILKAGKKLRTVAFAAGGAELLMSFCLLIIVLAPLALFLFFPTVILEMVLLFKIASLVREKM</sequence>
<dbReference type="GO" id="GO:0003677">
    <property type="term" value="F:DNA binding"/>
    <property type="evidence" value="ECO:0007669"/>
    <property type="project" value="InterPro"/>
</dbReference>
<keyword evidence="1" id="KW-0472">Membrane</keyword>
<keyword evidence="1" id="KW-1133">Transmembrane helix</keyword>
<comment type="caution">
    <text evidence="3">The sequence shown here is derived from an EMBL/GenBank/DDBJ whole genome shotgun (WGS) entry which is preliminary data.</text>
</comment>
<accession>A0A371JRH4</accession>
<keyword evidence="4" id="KW-1185">Reference proteome</keyword>
<dbReference type="InterPro" id="IPR001387">
    <property type="entry name" value="Cro/C1-type_HTH"/>
</dbReference>
<evidence type="ECO:0000256" key="1">
    <source>
        <dbReference type="SAM" id="Phobius"/>
    </source>
</evidence>
<dbReference type="EMBL" id="QTJX01000002">
    <property type="protein sequence ID" value="RDY60121.1"/>
    <property type="molecule type" value="Genomic_DNA"/>
</dbReference>
<dbReference type="SMART" id="SM00530">
    <property type="entry name" value="HTH_XRE"/>
    <property type="match status" value="1"/>
</dbReference>
<name>A0A371JRH4_9FLAO</name>
<feature type="transmembrane region" description="Helical" evidence="1">
    <location>
        <begin position="246"/>
        <end position="265"/>
    </location>
</feature>
<dbReference type="CDD" id="cd00093">
    <property type="entry name" value="HTH_XRE"/>
    <property type="match status" value="1"/>
</dbReference>
<protein>
    <submittedName>
        <fullName evidence="3">Helix-turn-helix domain-containing protein</fullName>
    </submittedName>
</protein>
<keyword evidence="1" id="KW-0812">Transmembrane</keyword>
<feature type="transmembrane region" description="Helical" evidence="1">
    <location>
        <begin position="127"/>
        <end position="148"/>
    </location>
</feature>
<dbReference type="InterPro" id="IPR010982">
    <property type="entry name" value="Lambda_DNA-bd_dom_sf"/>
</dbReference>
<organism evidence="3 4">
    <name type="scientific">Flagellimonas nanhaiensis</name>
    <dbReference type="NCBI Taxonomy" id="2292706"/>
    <lineage>
        <taxon>Bacteria</taxon>
        <taxon>Pseudomonadati</taxon>
        <taxon>Bacteroidota</taxon>
        <taxon>Flavobacteriia</taxon>
        <taxon>Flavobacteriales</taxon>
        <taxon>Flavobacteriaceae</taxon>
        <taxon>Flagellimonas</taxon>
    </lineage>
</organism>
<feature type="domain" description="HTH cro/C1-type" evidence="2">
    <location>
        <begin position="10"/>
        <end position="64"/>
    </location>
</feature>
<feature type="transmembrane region" description="Helical" evidence="1">
    <location>
        <begin position="219"/>
        <end position="240"/>
    </location>
</feature>
<evidence type="ECO:0000313" key="3">
    <source>
        <dbReference type="EMBL" id="RDY60121.1"/>
    </source>
</evidence>
<dbReference type="AlphaFoldDB" id="A0A371JRH4"/>
<reference evidence="3 4" key="1">
    <citation type="submission" date="2018-08" db="EMBL/GenBank/DDBJ databases">
        <title>Muricauda nanhaiensis sp. nov., isolated from seawater of the South China Sea.</title>
        <authorList>
            <person name="Dang Y."/>
        </authorList>
    </citation>
    <scope>NUCLEOTIDE SEQUENCE [LARGE SCALE GENOMIC DNA]</scope>
    <source>
        <strain evidence="3 4">SM1704</strain>
    </source>
</reference>
<evidence type="ECO:0000313" key="4">
    <source>
        <dbReference type="Proteomes" id="UP000261828"/>
    </source>
</evidence>
<feature type="transmembrane region" description="Helical" evidence="1">
    <location>
        <begin position="160"/>
        <end position="181"/>
    </location>
</feature>
<dbReference type="Gene3D" id="1.10.260.40">
    <property type="entry name" value="lambda repressor-like DNA-binding domains"/>
    <property type="match status" value="1"/>
</dbReference>